<evidence type="ECO:0000256" key="5">
    <source>
        <dbReference type="ARBA" id="ARBA00023002"/>
    </source>
</evidence>
<keyword evidence="5" id="KW-0560">Oxidoreductase</keyword>
<keyword evidence="10" id="KW-1185">Reference proteome</keyword>
<keyword evidence="4 8" id="KW-0479">Metal-binding</keyword>
<evidence type="ECO:0000256" key="4">
    <source>
        <dbReference type="ARBA" id="ARBA00022723"/>
    </source>
</evidence>
<gene>
    <name evidence="9" type="ORF">NEMVEDRAFT_v1g122810</name>
</gene>
<dbReference type="AlphaFoldDB" id="A7SLJ6"/>
<dbReference type="KEGG" id="nve:5506823"/>
<proteinExistence type="inferred from homology"/>
<comment type="cofactor">
    <cofactor evidence="1 8">
        <name>heme</name>
        <dbReference type="ChEBI" id="CHEBI:30413"/>
    </cofactor>
</comment>
<dbReference type="InterPro" id="IPR036396">
    <property type="entry name" value="Cyt_P450_sf"/>
</dbReference>
<dbReference type="CDD" id="cd11054">
    <property type="entry name" value="CYP24A1-like"/>
    <property type="match status" value="1"/>
</dbReference>
<dbReference type="OrthoDB" id="5949892at2759"/>
<dbReference type="PANTHER" id="PTHR24279">
    <property type="entry name" value="CYTOCHROME P450"/>
    <property type="match status" value="1"/>
</dbReference>
<reference evidence="9 10" key="1">
    <citation type="journal article" date="2007" name="Science">
        <title>Sea anemone genome reveals ancestral eumetazoan gene repertoire and genomic organization.</title>
        <authorList>
            <person name="Putnam N.H."/>
            <person name="Srivastava M."/>
            <person name="Hellsten U."/>
            <person name="Dirks B."/>
            <person name="Chapman J."/>
            <person name="Salamov A."/>
            <person name="Terry A."/>
            <person name="Shapiro H."/>
            <person name="Lindquist E."/>
            <person name="Kapitonov V.V."/>
            <person name="Jurka J."/>
            <person name="Genikhovich G."/>
            <person name="Grigoriev I.V."/>
            <person name="Lucas S.M."/>
            <person name="Steele R.E."/>
            <person name="Finnerty J.R."/>
            <person name="Technau U."/>
            <person name="Martindale M.Q."/>
            <person name="Rokhsar D.S."/>
        </authorList>
    </citation>
    <scope>NUCLEOTIDE SEQUENCE [LARGE SCALE GENOMIC DNA]</scope>
    <source>
        <strain evidence="10">CH2 X CH6</strain>
    </source>
</reference>
<dbReference type="EMBL" id="DS469699">
    <property type="protein sequence ID" value="EDO35419.1"/>
    <property type="molecule type" value="Genomic_DNA"/>
</dbReference>
<dbReference type="GO" id="GO:0016705">
    <property type="term" value="F:oxidoreductase activity, acting on paired donors, with incorporation or reduction of molecular oxygen"/>
    <property type="evidence" value="ECO:0007669"/>
    <property type="project" value="InterPro"/>
</dbReference>
<dbReference type="STRING" id="45351.A7SLJ6"/>
<evidence type="ECO:0000256" key="3">
    <source>
        <dbReference type="ARBA" id="ARBA00022617"/>
    </source>
</evidence>
<dbReference type="GO" id="GO:0004497">
    <property type="term" value="F:monooxygenase activity"/>
    <property type="evidence" value="ECO:0007669"/>
    <property type="project" value="UniProtKB-KW"/>
</dbReference>
<dbReference type="InterPro" id="IPR050479">
    <property type="entry name" value="CYP11_CYP27_families"/>
</dbReference>
<comment type="similarity">
    <text evidence="2">Belongs to the cytochrome P450 family.</text>
</comment>
<dbReference type="GO" id="GO:0020037">
    <property type="term" value="F:heme binding"/>
    <property type="evidence" value="ECO:0007669"/>
    <property type="project" value="InterPro"/>
</dbReference>
<evidence type="ECO:0000256" key="6">
    <source>
        <dbReference type="ARBA" id="ARBA00023004"/>
    </source>
</evidence>
<dbReference type="eggNOG" id="KOG0159">
    <property type="taxonomic scope" value="Eukaryota"/>
</dbReference>
<dbReference type="PRINTS" id="PR00463">
    <property type="entry name" value="EP450I"/>
</dbReference>
<dbReference type="InParanoid" id="A7SLJ6"/>
<organism evidence="9 10">
    <name type="scientific">Nematostella vectensis</name>
    <name type="common">Starlet sea anemone</name>
    <dbReference type="NCBI Taxonomy" id="45351"/>
    <lineage>
        <taxon>Eukaryota</taxon>
        <taxon>Metazoa</taxon>
        <taxon>Cnidaria</taxon>
        <taxon>Anthozoa</taxon>
        <taxon>Hexacorallia</taxon>
        <taxon>Actiniaria</taxon>
        <taxon>Edwardsiidae</taxon>
        <taxon>Nematostella</taxon>
    </lineage>
</organism>
<dbReference type="SUPFAM" id="SSF48264">
    <property type="entry name" value="Cytochrome P450"/>
    <property type="match status" value="1"/>
</dbReference>
<feature type="binding site" description="axial binding residue" evidence="8">
    <location>
        <position position="329"/>
    </location>
    <ligand>
        <name>heme</name>
        <dbReference type="ChEBI" id="CHEBI:30413"/>
    </ligand>
    <ligandPart>
        <name>Fe</name>
        <dbReference type="ChEBI" id="CHEBI:18248"/>
    </ligandPart>
</feature>
<feature type="non-terminal residue" evidence="9">
    <location>
        <position position="1"/>
    </location>
</feature>
<evidence type="ECO:0000313" key="10">
    <source>
        <dbReference type="Proteomes" id="UP000001593"/>
    </source>
</evidence>
<sequence>ANGPDWDKYRESIKSQVTRPRELAEYIPTFNQISDELLERLNSLRTPKGRNYEYEVVNLEEELIKWSFETATYAMFNQRFGYMEKRGHTDAQVFISSLRGFWEALMPLTLLPPWVFKLYKSQSYWKLLHSFDTMYRCGDLFIGKKLHELKRQGNSKARDHSDLFGLLLASGELIEDDLVASVVEFLFTGVDAVSNTMLWALYMMGENPDKQYKLHHEVTSVLGPDEALSDAALKRMPYLRAWLNETLRLYPAFPTLTRKLPRDLGLLGYTVPSGSTVRILSYFMGRDETVFSDAYQFKPERWIRNDFSSGPRDILEVASAPFGLGSVMCEARRIAELELSLLIAKTVQRFIVTYPHHEKIEPCARGVTSPDRPVRLKLLDRPCK</sequence>
<evidence type="ECO:0000256" key="8">
    <source>
        <dbReference type="PIRSR" id="PIRSR602401-1"/>
    </source>
</evidence>
<dbReference type="InterPro" id="IPR001128">
    <property type="entry name" value="Cyt_P450"/>
</dbReference>
<accession>A7SLJ6</accession>
<dbReference type="InterPro" id="IPR002401">
    <property type="entry name" value="Cyt_P450_E_grp-I"/>
</dbReference>
<dbReference type="GO" id="GO:0005739">
    <property type="term" value="C:mitochondrion"/>
    <property type="evidence" value="ECO:0000318"/>
    <property type="project" value="GO_Central"/>
</dbReference>
<dbReference type="PhylomeDB" id="A7SLJ6"/>
<protein>
    <submittedName>
        <fullName evidence="9">Uncharacterized protein</fullName>
    </submittedName>
</protein>
<evidence type="ECO:0000256" key="7">
    <source>
        <dbReference type="ARBA" id="ARBA00023033"/>
    </source>
</evidence>
<dbReference type="PANTHER" id="PTHR24279:SF120">
    <property type="entry name" value="CYTOCHROME P450"/>
    <property type="match status" value="1"/>
</dbReference>
<dbReference type="Gene3D" id="1.10.630.10">
    <property type="entry name" value="Cytochrome P450"/>
    <property type="match status" value="1"/>
</dbReference>
<evidence type="ECO:0000313" key="9">
    <source>
        <dbReference type="EMBL" id="EDO35419.1"/>
    </source>
</evidence>
<dbReference type="Pfam" id="PF00067">
    <property type="entry name" value="p450"/>
    <property type="match status" value="1"/>
</dbReference>
<name>A7SLJ6_NEMVE</name>
<dbReference type="PRINTS" id="PR00385">
    <property type="entry name" value="P450"/>
</dbReference>
<keyword evidence="3 8" id="KW-0349">Heme</keyword>
<dbReference type="GO" id="GO:0005506">
    <property type="term" value="F:iron ion binding"/>
    <property type="evidence" value="ECO:0007669"/>
    <property type="project" value="InterPro"/>
</dbReference>
<dbReference type="Proteomes" id="UP000001593">
    <property type="component" value="Unassembled WGS sequence"/>
</dbReference>
<dbReference type="OMA" id="MCEARRI"/>
<dbReference type="HOGENOM" id="CLU_001570_28_3_1"/>
<keyword evidence="7" id="KW-0503">Monooxygenase</keyword>
<keyword evidence="6 8" id="KW-0408">Iron</keyword>
<evidence type="ECO:0000256" key="2">
    <source>
        <dbReference type="ARBA" id="ARBA00010617"/>
    </source>
</evidence>
<evidence type="ECO:0000256" key="1">
    <source>
        <dbReference type="ARBA" id="ARBA00001971"/>
    </source>
</evidence>